<feature type="domain" description="dUTPase-like" evidence="6">
    <location>
        <begin position="25"/>
        <end position="156"/>
    </location>
</feature>
<evidence type="ECO:0000256" key="2">
    <source>
        <dbReference type="ARBA" id="ARBA00022801"/>
    </source>
</evidence>
<gene>
    <name evidence="5" type="primary">dut</name>
    <name evidence="7" type="ORF">ID47_04480</name>
</gene>
<dbReference type="Pfam" id="PF00692">
    <property type="entry name" value="dUTPase"/>
    <property type="match status" value="1"/>
</dbReference>
<feature type="binding site" evidence="5">
    <location>
        <begin position="77"/>
        <end position="79"/>
    </location>
    <ligand>
        <name>substrate</name>
    </ligand>
</feature>
<feature type="binding site" evidence="5">
    <location>
        <begin position="94"/>
        <end position="96"/>
    </location>
    <ligand>
        <name>substrate</name>
    </ligand>
</feature>
<comment type="cofactor">
    <cofactor evidence="5">
        <name>Mg(2+)</name>
        <dbReference type="ChEBI" id="CHEBI:18420"/>
    </cofactor>
</comment>
<evidence type="ECO:0000256" key="1">
    <source>
        <dbReference type="ARBA" id="ARBA00006581"/>
    </source>
</evidence>
<reference evidence="7 8" key="1">
    <citation type="submission" date="2014-07" db="EMBL/GenBank/DDBJ databases">
        <title>Comparative genomic insights into amoeba endosymbionts belonging to the families of Holosporaceae and Candidatus Midichloriaceae within Rickettsiales.</title>
        <authorList>
            <person name="Wang Z."/>
            <person name="Wu M."/>
        </authorList>
    </citation>
    <scope>NUCLEOTIDE SEQUENCE [LARGE SCALE GENOMIC DNA]</scope>
    <source>
        <strain evidence="7">PRA3</strain>
    </source>
</reference>
<keyword evidence="3 5" id="KW-0546">Nucleotide metabolism</keyword>
<dbReference type="STRING" id="91604.ID47_04480"/>
<dbReference type="PANTHER" id="PTHR11241:SF0">
    <property type="entry name" value="DEOXYURIDINE 5'-TRIPHOSPHATE NUCLEOTIDOHYDROLASE"/>
    <property type="match status" value="1"/>
</dbReference>
<dbReference type="EMBL" id="CP008941">
    <property type="protein sequence ID" value="AIK96157.1"/>
    <property type="molecule type" value="Genomic_DNA"/>
</dbReference>
<dbReference type="HAMAP" id="MF_00116">
    <property type="entry name" value="dUTPase_bact"/>
    <property type="match status" value="1"/>
</dbReference>
<dbReference type="PANTHER" id="PTHR11241">
    <property type="entry name" value="DEOXYURIDINE 5'-TRIPHOSPHATE NUCLEOTIDOHYDROLASE"/>
    <property type="match status" value="1"/>
</dbReference>
<evidence type="ECO:0000313" key="8">
    <source>
        <dbReference type="Proteomes" id="UP000028926"/>
    </source>
</evidence>
<dbReference type="NCBIfam" id="NF001862">
    <property type="entry name" value="PRK00601.1"/>
    <property type="match status" value="1"/>
</dbReference>
<protein>
    <recommendedName>
        <fullName evidence="5">Deoxyuridine 5'-triphosphate nucleotidohydrolase</fullName>
        <shortName evidence="5">dUTPase</shortName>
        <ecNumber evidence="5">3.6.1.23</ecNumber>
    </recommendedName>
    <alternativeName>
        <fullName evidence="5">dUTP pyrophosphatase</fullName>
    </alternativeName>
</protein>
<proteinExistence type="inferred from homology"/>
<dbReference type="SUPFAM" id="SSF51283">
    <property type="entry name" value="dUTPase-like"/>
    <property type="match status" value="1"/>
</dbReference>
<dbReference type="InterPro" id="IPR036157">
    <property type="entry name" value="dUTPase-like_sf"/>
</dbReference>
<evidence type="ECO:0000313" key="7">
    <source>
        <dbReference type="EMBL" id="AIK96157.1"/>
    </source>
</evidence>
<evidence type="ECO:0000256" key="5">
    <source>
        <dbReference type="HAMAP-Rule" id="MF_00116"/>
    </source>
</evidence>
<dbReference type="NCBIfam" id="TIGR00576">
    <property type="entry name" value="dut"/>
    <property type="match status" value="1"/>
</dbReference>
<keyword evidence="2 5" id="KW-0378">Hydrolase</keyword>
<evidence type="ECO:0000256" key="4">
    <source>
        <dbReference type="ARBA" id="ARBA00047686"/>
    </source>
</evidence>
<keyword evidence="5" id="KW-0460">Magnesium</keyword>
<evidence type="ECO:0000259" key="6">
    <source>
        <dbReference type="Pfam" id="PF00692"/>
    </source>
</evidence>
<dbReference type="GO" id="GO:0046081">
    <property type="term" value="P:dUTP catabolic process"/>
    <property type="evidence" value="ECO:0007669"/>
    <property type="project" value="InterPro"/>
</dbReference>
<dbReference type="EC" id="3.6.1.23" evidence="5"/>
<dbReference type="Gene3D" id="2.70.40.10">
    <property type="match status" value="1"/>
</dbReference>
<keyword evidence="8" id="KW-1185">Reference proteome</keyword>
<comment type="catalytic activity">
    <reaction evidence="4 5">
        <text>dUTP + H2O = dUMP + diphosphate + H(+)</text>
        <dbReference type="Rhea" id="RHEA:10248"/>
        <dbReference type="ChEBI" id="CHEBI:15377"/>
        <dbReference type="ChEBI" id="CHEBI:15378"/>
        <dbReference type="ChEBI" id="CHEBI:33019"/>
        <dbReference type="ChEBI" id="CHEBI:61555"/>
        <dbReference type="ChEBI" id="CHEBI:246422"/>
        <dbReference type="EC" id="3.6.1.23"/>
    </reaction>
</comment>
<comment type="function">
    <text evidence="5">This enzyme is involved in nucleotide metabolism: it produces dUMP, the immediate precursor of thymidine nucleotides and it decreases the intracellular concentration of dUTP so that uracil cannot be incorporated into DNA.</text>
</comment>
<accession>A0A077ASH8</accession>
<dbReference type="KEGG" id="paca:ID47_04480"/>
<dbReference type="UniPathway" id="UPA00610">
    <property type="reaction ID" value="UER00666"/>
</dbReference>
<comment type="caution">
    <text evidence="5">Lacks conserved residue(s) required for the propagation of feature annotation.</text>
</comment>
<keyword evidence="5" id="KW-0479">Metal-binding</keyword>
<comment type="pathway">
    <text evidence="5">Pyrimidine metabolism; dUMP biosynthesis; dUMP from dCTP (dUTP route): step 2/2.</text>
</comment>
<feature type="binding site" evidence="5">
    <location>
        <position position="90"/>
    </location>
    <ligand>
        <name>substrate</name>
    </ligand>
</feature>
<dbReference type="eggNOG" id="COG0756">
    <property type="taxonomic scope" value="Bacteria"/>
</dbReference>
<name>A0A077ASH8_9PROT</name>
<dbReference type="GO" id="GO:0004170">
    <property type="term" value="F:dUTP diphosphatase activity"/>
    <property type="evidence" value="ECO:0007669"/>
    <property type="project" value="UniProtKB-UniRule"/>
</dbReference>
<organism evidence="7 8">
    <name type="scientific">Candidatus Odyssella acanthamoebae</name>
    <dbReference type="NCBI Taxonomy" id="91604"/>
    <lineage>
        <taxon>Bacteria</taxon>
        <taxon>Pseudomonadati</taxon>
        <taxon>Pseudomonadota</taxon>
        <taxon>Alphaproteobacteria</taxon>
        <taxon>Holosporales</taxon>
        <taxon>Candidatus Paracaedibacteraceae</taxon>
        <taxon>Candidatus Odyssella</taxon>
    </lineage>
</organism>
<dbReference type="GO" id="GO:0006226">
    <property type="term" value="P:dUMP biosynthetic process"/>
    <property type="evidence" value="ECO:0007669"/>
    <property type="project" value="UniProtKB-UniRule"/>
</dbReference>
<dbReference type="InterPro" id="IPR033704">
    <property type="entry name" value="dUTPase_trimeric"/>
</dbReference>
<dbReference type="InterPro" id="IPR008181">
    <property type="entry name" value="dUTPase"/>
</dbReference>
<dbReference type="Proteomes" id="UP000028926">
    <property type="component" value="Chromosome"/>
</dbReference>
<dbReference type="OrthoDB" id="9809956at2"/>
<dbReference type="InterPro" id="IPR029054">
    <property type="entry name" value="dUTPase-like"/>
</dbReference>
<dbReference type="GO" id="GO:0000287">
    <property type="term" value="F:magnesium ion binding"/>
    <property type="evidence" value="ECO:0007669"/>
    <property type="project" value="UniProtKB-UniRule"/>
</dbReference>
<dbReference type="AlphaFoldDB" id="A0A077ASH8"/>
<sequence>MNTQKYTSSDALLVDIQQLPHGKDLPLPCYGTAYSAGLDLYAAITEDIILNPGDIKLVPSGIAIALPIGFEAQVRSRSGLSLKNGVVVLNAPGTIDADYRGEIMGIMTNLGTEPFTVTRGLRFAQMVIARHERVDWNIVSGLEETIRGSNRFGSTGLKG</sequence>
<dbReference type="HOGENOM" id="CLU_068508_1_2_5"/>
<dbReference type="CDD" id="cd07557">
    <property type="entry name" value="trimeric_dUTPase"/>
    <property type="match status" value="1"/>
</dbReference>
<comment type="similarity">
    <text evidence="1 5">Belongs to the dUTPase family.</text>
</comment>
<evidence type="ECO:0000256" key="3">
    <source>
        <dbReference type="ARBA" id="ARBA00023080"/>
    </source>
</evidence>